<feature type="transmembrane region" description="Helical" evidence="2">
    <location>
        <begin position="306"/>
        <end position="328"/>
    </location>
</feature>
<feature type="transmembrane region" description="Helical" evidence="2">
    <location>
        <begin position="401"/>
        <end position="421"/>
    </location>
</feature>
<name>A0A1E3HA29_9TREE</name>
<protein>
    <submittedName>
        <fullName evidence="3">Uncharacterized protein</fullName>
    </submittedName>
</protein>
<dbReference type="GeneID" id="30159059"/>
<dbReference type="AlphaFoldDB" id="A0A1E3HA29"/>
<reference evidence="3 4" key="1">
    <citation type="submission" date="2016-06" db="EMBL/GenBank/DDBJ databases">
        <title>Evolution of pathogenesis and genome organization in the Tremellales.</title>
        <authorList>
            <person name="Cuomo C."/>
            <person name="Litvintseva A."/>
            <person name="Heitman J."/>
            <person name="Chen Y."/>
            <person name="Sun S."/>
            <person name="Springer D."/>
            <person name="Dromer F."/>
            <person name="Young S."/>
            <person name="Zeng Q."/>
            <person name="Chapman S."/>
            <person name="Gujja S."/>
            <person name="Saif S."/>
            <person name="Birren B."/>
        </authorList>
    </citation>
    <scope>NUCLEOTIDE SEQUENCE [LARGE SCALE GENOMIC DNA]</scope>
    <source>
        <strain evidence="3 4">CBS 6039</strain>
    </source>
</reference>
<proteinExistence type="predicted"/>
<feature type="transmembrane region" description="Helical" evidence="2">
    <location>
        <begin position="335"/>
        <end position="356"/>
    </location>
</feature>
<keyword evidence="4" id="KW-1185">Reference proteome</keyword>
<keyword evidence="2" id="KW-0812">Transmembrane</keyword>
<evidence type="ECO:0000256" key="1">
    <source>
        <dbReference type="SAM" id="MobiDB-lite"/>
    </source>
</evidence>
<evidence type="ECO:0000313" key="4">
    <source>
        <dbReference type="Proteomes" id="UP000094065"/>
    </source>
</evidence>
<comment type="caution">
    <text evidence="3">The sequence shown here is derived from an EMBL/GenBank/DDBJ whole genome shotgun (WGS) entry which is preliminary data.</text>
</comment>
<feature type="transmembrane region" description="Helical" evidence="2">
    <location>
        <begin position="133"/>
        <end position="157"/>
    </location>
</feature>
<feature type="transmembrane region" description="Helical" evidence="2">
    <location>
        <begin position="199"/>
        <end position="215"/>
    </location>
</feature>
<dbReference type="RefSeq" id="XP_018989101.1">
    <property type="nucleotide sequence ID" value="XM_019142530.1"/>
</dbReference>
<gene>
    <name evidence="3" type="ORF">L202_07750</name>
</gene>
<evidence type="ECO:0000256" key="2">
    <source>
        <dbReference type="SAM" id="Phobius"/>
    </source>
</evidence>
<feature type="transmembrane region" description="Helical" evidence="2">
    <location>
        <begin position="249"/>
        <end position="272"/>
    </location>
</feature>
<keyword evidence="2" id="KW-0472">Membrane</keyword>
<dbReference type="PANTHER" id="PTHR34391:SF1">
    <property type="entry name" value="UPF0658 GOLGI APPARATUS MEMBRANE PROTEIN C1952.10C-RELATED"/>
    <property type="match status" value="1"/>
</dbReference>
<feature type="transmembrane region" description="Helical" evidence="2">
    <location>
        <begin position="362"/>
        <end position="380"/>
    </location>
</feature>
<accession>A0A1E3HA29</accession>
<dbReference type="EMBL" id="AWGJ01000013">
    <property type="protein sequence ID" value="ODN73189.1"/>
    <property type="molecule type" value="Genomic_DNA"/>
</dbReference>
<dbReference type="OrthoDB" id="2448307at2759"/>
<dbReference type="InterPro" id="IPR040410">
    <property type="entry name" value="UPF0658_Golgi"/>
</dbReference>
<dbReference type="PANTHER" id="PTHR34391">
    <property type="entry name" value="UPF0658 GOLGI APPARATUS MEMBRANE PROTEIN C1952.10C-RELATED"/>
    <property type="match status" value="1"/>
</dbReference>
<dbReference type="GO" id="GO:0005794">
    <property type="term" value="C:Golgi apparatus"/>
    <property type="evidence" value="ECO:0007669"/>
    <property type="project" value="TreeGrafter"/>
</dbReference>
<evidence type="ECO:0000313" key="3">
    <source>
        <dbReference type="EMBL" id="ODN73189.1"/>
    </source>
</evidence>
<organism evidence="3 4">
    <name type="scientific">Cryptococcus amylolentus CBS 6039</name>
    <dbReference type="NCBI Taxonomy" id="1295533"/>
    <lineage>
        <taxon>Eukaryota</taxon>
        <taxon>Fungi</taxon>
        <taxon>Dikarya</taxon>
        <taxon>Basidiomycota</taxon>
        <taxon>Agaricomycotina</taxon>
        <taxon>Tremellomycetes</taxon>
        <taxon>Tremellales</taxon>
        <taxon>Cryptococcaceae</taxon>
        <taxon>Cryptococcus</taxon>
    </lineage>
</organism>
<feature type="region of interest" description="Disordered" evidence="1">
    <location>
        <begin position="60"/>
        <end position="93"/>
    </location>
</feature>
<dbReference type="Proteomes" id="UP000094065">
    <property type="component" value="Unassembled WGS sequence"/>
</dbReference>
<feature type="transmembrane region" description="Helical" evidence="2">
    <location>
        <begin position="169"/>
        <end position="187"/>
    </location>
</feature>
<sequence>MFRPGNGVCQRSQQRTAIFSAAYCLSRGISYIIQRCFSARSPANAKAYTMSRPDGFIQPYAPVTQDPYTPPPPSALHSQHHHSQSEQHYQQSPYQENQRDDAFFLYKEAKGEIIMNNNNPDGGVPPLFTKWQWVYMIIATAEAVIIFALSSTIFGLVNVEDTDTRTRTLPVYLSTFLLAQMFALLYVFDALRARNVVQLILHLCLNFMLLLYAILQIPQTRIALRDAHENNAECGHFENCIGPHSLWNVVLPLLIIPVIIFTFAIIAFGTLVRRLADEFGWDVYRYTGASTEIKHMLRAYQTLVSLLKLMLFFATAFCIAYLILITAWDSKKAEFIVTVIALPPLFILVLACGWALREENKFIMSAILVLMVAGMAYFIYKLSTLWLPRTSSLYINTRITMAILSIFAILILFVTFIYGIICMSNFGKCLRGVHENPRNKISVLSCLPSGKGGWDGEGGLREDGEGQAGYGHGNGQGGRRFEIA</sequence>
<keyword evidence="2" id="KW-1133">Transmembrane helix</keyword>